<reference evidence="1 2" key="1">
    <citation type="submission" date="2015-04" db="EMBL/GenBank/DDBJ databases">
        <authorList>
            <person name="Syromyatnikov M.Y."/>
            <person name="Popov V.N."/>
        </authorList>
    </citation>
    <scope>NUCLEOTIDE SEQUENCE [LARGE SCALE GENOMIC DNA]</scope>
</reference>
<evidence type="ECO:0000313" key="1">
    <source>
        <dbReference type="EMBL" id="CRK90298.1"/>
    </source>
</evidence>
<name>A0A1J1HRZ7_9DIPT</name>
<accession>A0A1J1HRZ7</accession>
<dbReference type="EMBL" id="CVRI01000018">
    <property type="protein sequence ID" value="CRK90298.1"/>
    <property type="molecule type" value="Genomic_DNA"/>
</dbReference>
<keyword evidence="2" id="KW-1185">Reference proteome</keyword>
<evidence type="ECO:0000313" key="2">
    <source>
        <dbReference type="Proteomes" id="UP000183832"/>
    </source>
</evidence>
<dbReference type="Proteomes" id="UP000183832">
    <property type="component" value="Unassembled WGS sequence"/>
</dbReference>
<proteinExistence type="predicted"/>
<organism evidence="1 2">
    <name type="scientific">Clunio marinus</name>
    <dbReference type="NCBI Taxonomy" id="568069"/>
    <lineage>
        <taxon>Eukaryota</taxon>
        <taxon>Metazoa</taxon>
        <taxon>Ecdysozoa</taxon>
        <taxon>Arthropoda</taxon>
        <taxon>Hexapoda</taxon>
        <taxon>Insecta</taxon>
        <taxon>Pterygota</taxon>
        <taxon>Neoptera</taxon>
        <taxon>Endopterygota</taxon>
        <taxon>Diptera</taxon>
        <taxon>Nematocera</taxon>
        <taxon>Chironomoidea</taxon>
        <taxon>Chironomidae</taxon>
        <taxon>Clunio</taxon>
    </lineage>
</organism>
<protein>
    <submittedName>
        <fullName evidence="1">CLUMA_CG004049, isoform A</fullName>
    </submittedName>
</protein>
<gene>
    <name evidence="1" type="ORF">CLUMA_CG004049</name>
</gene>
<sequence length="100" mass="11600">MLLKKTFKSRKKERTRDNKLKGGENLQEILLGARNVLTHVEQKVKALETVARESFNSNKSWGVEKLFTEHFRDASLSLGYFEVDDFSSHASVYNKVSYHH</sequence>
<dbReference type="AlphaFoldDB" id="A0A1J1HRZ7"/>